<keyword evidence="2" id="KW-1185">Reference proteome</keyword>
<evidence type="ECO:0000313" key="2">
    <source>
        <dbReference type="Proteomes" id="UP000052230"/>
    </source>
</evidence>
<dbReference type="AlphaFoldDB" id="A0A0U5BT71"/>
<comment type="caution">
    <text evidence="1">The sequence shown here is derived from an EMBL/GenBank/DDBJ whole genome shotgun (WGS) entry which is preliminary data.</text>
</comment>
<dbReference type="Proteomes" id="UP000052230">
    <property type="component" value="Unassembled WGS sequence"/>
</dbReference>
<accession>A0A0U5BT71</accession>
<protein>
    <submittedName>
        <fullName evidence="1">Uncharacterized protein</fullName>
    </submittedName>
</protein>
<dbReference type="RefSeq" id="WP_313789156.1">
    <property type="nucleotide sequence ID" value="NZ_CP009001.1"/>
</dbReference>
<reference evidence="1 2" key="1">
    <citation type="submission" date="2014-09" db="EMBL/GenBank/DDBJ databases">
        <authorList>
            <person name="Regsiter A."/>
        </authorList>
    </citation>
    <scope>NUCLEOTIDE SEQUENCE [LARGE SCALE GENOMIC DNA]</scope>
</reference>
<name>A0A0U5BT71_XANCI</name>
<organism evidence="1 2">
    <name type="scientific">Xanthomonas citri pv. citri</name>
    <dbReference type="NCBI Taxonomy" id="611301"/>
    <lineage>
        <taxon>Bacteria</taxon>
        <taxon>Pseudomonadati</taxon>
        <taxon>Pseudomonadota</taxon>
        <taxon>Gammaproteobacteria</taxon>
        <taxon>Lysobacterales</taxon>
        <taxon>Lysobacteraceae</taxon>
        <taxon>Xanthomonas</taxon>
    </lineage>
</organism>
<proteinExistence type="predicted"/>
<gene>
    <name evidence="1" type="ORF">XAC3562_280003</name>
</gene>
<evidence type="ECO:0000313" key="1">
    <source>
        <dbReference type="EMBL" id="CEG16112.1"/>
    </source>
</evidence>
<sequence>MQLACSGHAGFEQGAVLRHAIGVVAQVAAAGELGDLVQHQALLVEAIAQPGLGPLRVHAQLVQQEVAADEVVVVDEARIGLDQVATAGAVADYASRIFRESFSFLKIILATFS</sequence>
<dbReference type="EMBL" id="CCXZ01000120">
    <property type="protein sequence ID" value="CEG16112.1"/>
    <property type="molecule type" value="Genomic_DNA"/>
</dbReference>